<dbReference type="InterPro" id="IPR023833">
    <property type="entry name" value="Signal_pept_SipW-depend-type"/>
</dbReference>
<dbReference type="EMBL" id="JAKRVY010000001">
    <property type="protein sequence ID" value="MCL9812747.1"/>
    <property type="molecule type" value="Genomic_DNA"/>
</dbReference>
<dbReference type="AlphaFoldDB" id="A0AAE3FNK7"/>
<comment type="caution">
    <text evidence="1">The sequence shown here is derived from an EMBL/GenBank/DDBJ whole genome shotgun (WGS) entry which is preliminary data.</text>
</comment>
<reference evidence="1 2" key="1">
    <citation type="journal article" date="2022" name="Syst. Appl. Microbiol.">
        <title>Natronocalculus amylovorans gen. nov., sp. nov., and Natranaeroarchaeum aerophilus sp. nov., dominant culturable amylolytic natronoarchaea from hypersaline soda lakes in southwestern Siberia.</title>
        <authorList>
            <person name="Sorokin D.Y."/>
            <person name="Elcheninov A.G."/>
            <person name="Khizhniak T.V."/>
            <person name="Koenen M."/>
            <person name="Bale N.J."/>
            <person name="Damste J.S.S."/>
            <person name="Kublanov I.V."/>
        </authorList>
    </citation>
    <scope>NUCLEOTIDE SEQUENCE [LARGE SCALE GENOMIC DNA]</scope>
    <source>
        <strain evidence="1 2">AArc-St1-1</strain>
    </source>
</reference>
<gene>
    <name evidence="1" type="ORF">AArcSt11_03655</name>
</gene>
<dbReference type="RefSeq" id="WP_250594717.1">
    <property type="nucleotide sequence ID" value="NZ_JAKRVY010000001.1"/>
</dbReference>
<sequence>MADEDSGRLNRRSVLAGIGAAGAGAALGGFGTSALFTDEEHLDDNEIVAGELDLFIDWQEKYDKGDGLKLIDVFPADEKGGKEQADLEIDDFCKTFGELGPPLHSKRRSVIDYDTREPTKGNKADEPLVYLDDVKPGDRWETTFSYHLCGNDGWVWFRTKNKEYLDAHGEDKPEDHLADKAHARVWYDMYEGPDGDAASVTGDITEDTTEIDEIFSTLTDSRFPEPGARNFDCDDYEERLGRFEEGDLAGDELFEGDFEESDSAEGECGTVTVDERTGGTVTFSSDGPVLIVSVKGGNEGENVYVFQEPVILDGATFSTPTGQDISNIDVCCAANGEEIIEPGDNVYQEGKEPLIAEGTLREVLDELNDGVLLDADPDIGSMYNDDSDPACTEASTTRYIGFEWWLPMDVGNEIQQDRLEFDLGFYTEQCRHNPNPQNPFVDEPDRIDLPPNADPEAELEEQFNILSDIDFDTNAVEICVEQPEADGETDIGVQVTDHHGTFDETPTTWNPGSSFLASRTIEFEDGVGCFKMGNPGVDDVLLTLLPFDGGLETVDDIDNIAVAVEGEEPASMNIRGVDVAQSEMTAEASTGFEDHESDR</sequence>
<dbReference type="Proteomes" id="UP001202674">
    <property type="component" value="Unassembled WGS sequence"/>
</dbReference>
<dbReference type="InterPro" id="IPR006311">
    <property type="entry name" value="TAT_signal"/>
</dbReference>
<evidence type="ECO:0000313" key="1">
    <source>
        <dbReference type="EMBL" id="MCL9812747.1"/>
    </source>
</evidence>
<evidence type="ECO:0000313" key="2">
    <source>
        <dbReference type="Proteomes" id="UP001202674"/>
    </source>
</evidence>
<name>A0AAE3FNK7_9EURY</name>
<protein>
    <submittedName>
        <fullName evidence="1">SipW-dependent-type signal peptide-containing protein</fullName>
    </submittedName>
</protein>
<keyword evidence="2" id="KW-1185">Reference proteome</keyword>
<dbReference type="NCBIfam" id="TIGR04088">
    <property type="entry name" value="cognate_SipW"/>
    <property type="match status" value="1"/>
</dbReference>
<proteinExistence type="predicted"/>
<dbReference type="PROSITE" id="PS51318">
    <property type="entry name" value="TAT"/>
    <property type="match status" value="1"/>
</dbReference>
<accession>A0AAE3FNK7</accession>
<organism evidence="1 2">
    <name type="scientific">Natranaeroarchaeum aerophilus</name>
    <dbReference type="NCBI Taxonomy" id="2917711"/>
    <lineage>
        <taxon>Archaea</taxon>
        <taxon>Methanobacteriati</taxon>
        <taxon>Methanobacteriota</taxon>
        <taxon>Stenosarchaea group</taxon>
        <taxon>Halobacteria</taxon>
        <taxon>Halobacteriales</taxon>
        <taxon>Natronoarchaeaceae</taxon>
        <taxon>Natranaeroarchaeum</taxon>
    </lineage>
</organism>